<keyword evidence="2" id="KW-0004">4Fe-4S</keyword>
<evidence type="ECO:0000256" key="1">
    <source>
        <dbReference type="ARBA" id="ARBA00001966"/>
    </source>
</evidence>
<proteinExistence type="predicted"/>
<dbReference type="Gene3D" id="3.20.20.70">
    <property type="entry name" value="Aldolase class I"/>
    <property type="match status" value="1"/>
</dbReference>
<reference evidence="8" key="1">
    <citation type="submission" date="2024-05" db="EMBL/GenBank/DDBJ databases">
        <title>Campylobacter coli isolated from environmental waters in Slovenia.</title>
        <authorList>
            <person name="Zautner A.E."/>
            <person name="Bunk B."/>
            <person name="Riedel T."/>
            <person name="Sproeer C."/>
        </authorList>
    </citation>
    <scope>NUCLEOTIDE SEQUENCE</scope>
    <source>
        <strain evidence="8">CCS1377</strain>
    </source>
</reference>
<evidence type="ECO:0000259" key="7">
    <source>
        <dbReference type="PROSITE" id="PS51918"/>
    </source>
</evidence>
<dbReference type="InterPro" id="IPR013785">
    <property type="entry name" value="Aldolase_TIM"/>
</dbReference>
<protein>
    <submittedName>
        <fullName evidence="8">Radical SAM protein</fullName>
    </submittedName>
</protein>
<gene>
    <name evidence="8" type="ORF">AAH949_02670</name>
</gene>
<dbReference type="RefSeq" id="WP_134238455.1">
    <property type="nucleotide sequence ID" value="NZ_CP155620.1"/>
</dbReference>
<keyword evidence="5" id="KW-0408">Iron</keyword>
<dbReference type="GO" id="GO:0003824">
    <property type="term" value="F:catalytic activity"/>
    <property type="evidence" value="ECO:0007669"/>
    <property type="project" value="InterPro"/>
</dbReference>
<organism evidence="8">
    <name type="scientific">Campylobacter sp. CCS1377</name>
    <dbReference type="NCBI Taxonomy" id="3158229"/>
    <lineage>
        <taxon>Bacteria</taxon>
        <taxon>Pseudomonadati</taxon>
        <taxon>Campylobacterota</taxon>
        <taxon>Epsilonproteobacteria</taxon>
        <taxon>Campylobacterales</taxon>
        <taxon>Campylobacteraceae</taxon>
        <taxon>Campylobacter</taxon>
    </lineage>
</organism>
<dbReference type="InterPro" id="IPR058240">
    <property type="entry name" value="rSAM_sf"/>
</dbReference>
<dbReference type="SFLD" id="SFLDS00029">
    <property type="entry name" value="Radical_SAM"/>
    <property type="match status" value="1"/>
</dbReference>
<evidence type="ECO:0000256" key="4">
    <source>
        <dbReference type="ARBA" id="ARBA00022723"/>
    </source>
</evidence>
<evidence type="ECO:0000256" key="3">
    <source>
        <dbReference type="ARBA" id="ARBA00022691"/>
    </source>
</evidence>
<dbReference type="AlphaFoldDB" id="A0AAU7E953"/>
<keyword evidence="6" id="KW-0411">Iron-sulfur</keyword>
<name>A0AAU7E953_9BACT</name>
<evidence type="ECO:0000313" key="8">
    <source>
        <dbReference type="EMBL" id="XBJ29758.1"/>
    </source>
</evidence>
<dbReference type="CDD" id="cd01335">
    <property type="entry name" value="Radical_SAM"/>
    <property type="match status" value="1"/>
</dbReference>
<dbReference type="PANTHER" id="PTHR43787">
    <property type="entry name" value="FEMO COFACTOR BIOSYNTHESIS PROTEIN NIFB-RELATED"/>
    <property type="match status" value="1"/>
</dbReference>
<accession>A0AAU7E953</accession>
<dbReference type="EMBL" id="CP155620">
    <property type="protein sequence ID" value="XBJ29758.1"/>
    <property type="molecule type" value="Genomic_DNA"/>
</dbReference>
<sequence length="304" mass="34696">MKKIVFGPISSRRFGLSLGLDLSPDKKQCNFDCVYCELNAAKPQEKSLIYPSVDEIIVELLQSIQSGVEFDFITLTANGEPSLYPFLDELIWRLNKLKQDKRLLILSNGSAVLNSKSFNALLKLDVVKFSLDSAIEKTFYRIDRALRTIKVDELIKKFIEFKTQFSGDLIMEVLVVKDLNDTPEEMLALNEAFANIKPLRVDFSTIDRPPAYPVKPVSLEDLVKLSEYITSVPVVIAKHFYSGSKINFSEEEILKMLKLRSQSEFDVEAKFTQVSKRNLQKLLQESKVTMIDLAGVKFYKVKNF</sequence>
<dbReference type="SFLD" id="SFLDG01083">
    <property type="entry name" value="Uncharacterised_Radical_SAM_Su"/>
    <property type="match status" value="1"/>
</dbReference>
<keyword evidence="4" id="KW-0479">Metal-binding</keyword>
<dbReference type="InterPro" id="IPR007197">
    <property type="entry name" value="rSAM"/>
</dbReference>
<dbReference type="GO" id="GO:0046872">
    <property type="term" value="F:metal ion binding"/>
    <property type="evidence" value="ECO:0007669"/>
    <property type="project" value="UniProtKB-KW"/>
</dbReference>
<comment type="cofactor">
    <cofactor evidence="1">
        <name>[4Fe-4S] cluster</name>
        <dbReference type="ChEBI" id="CHEBI:49883"/>
    </cofactor>
</comment>
<dbReference type="Pfam" id="PF04055">
    <property type="entry name" value="Radical_SAM"/>
    <property type="match status" value="1"/>
</dbReference>
<evidence type="ECO:0000256" key="5">
    <source>
        <dbReference type="ARBA" id="ARBA00023004"/>
    </source>
</evidence>
<dbReference type="GO" id="GO:0051539">
    <property type="term" value="F:4 iron, 4 sulfur cluster binding"/>
    <property type="evidence" value="ECO:0007669"/>
    <property type="project" value="UniProtKB-KW"/>
</dbReference>
<feature type="domain" description="Radical SAM core" evidence="7">
    <location>
        <begin position="12"/>
        <end position="245"/>
    </location>
</feature>
<dbReference type="InterPro" id="IPR040084">
    <property type="entry name" value="GTPase_Obg"/>
</dbReference>
<evidence type="ECO:0000256" key="6">
    <source>
        <dbReference type="ARBA" id="ARBA00023014"/>
    </source>
</evidence>
<dbReference type="SUPFAM" id="SSF102114">
    <property type="entry name" value="Radical SAM enzymes"/>
    <property type="match status" value="1"/>
</dbReference>
<evidence type="ECO:0000256" key="2">
    <source>
        <dbReference type="ARBA" id="ARBA00022485"/>
    </source>
</evidence>
<keyword evidence="3" id="KW-0949">S-adenosyl-L-methionine</keyword>
<dbReference type="PANTHER" id="PTHR43787:SF11">
    <property type="entry name" value="UPF0026 PROTEIN SLR1464"/>
    <property type="match status" value="1"/>
</dbReference>
<dbReference type="PROSITE" id="PS51918">
    <property type="entry name" value="RADICAL_SAM"/>
    <property type="match status" value="1"/>
</dbReference>